<dbReference type="OrthoDB" id="4772757at2759"/>
<accession>A0A6A5V788</accession>
<sequence>MPLSNLPNELFYCIAEVLDSERDINTFTKINSRTYRLLNPYLYCYNVQHSGSSALLWAAPHGQETTAAKLLGERSND</sequence>
<dbReference type="Proteomes" id="UP000800036">
    <property type="component" value="Unassembled WGS sequence"/>
</dbReference>
<reference evidence="1" key="1">
    <citation type="journal article" date="2020" name="Stud. Mycol.">
        <title>101 Dothideomycetes genomes: a test case for predicting lifestyles and emergence of pathogens.</title>
        <authorList>
            <person name="Haridas S."/>
            <person name="Albert R."/>
            <person name="Binder M."/>
            <person name="Bloem J."/>
            <person name="Labutti K."/>
            <person name="Salamov A."/>
            <person name="Andreopoulos B."/>
            <person name="Baker S."/>
            <person name="Barry K."/>
            <person name="Bills G."/>
            <person name="Bluhm B."/>
            <person name="Cannon C."/>
            <person name="Castanera R."/>
            <person name="Culley D."/>
            <person name="Daum C."/>
            <person name="Ezra D."/>
            <person name="Gonzalez J."/>
            <person name="Henrissat B."/>
            <person name="Kuo A."/>
            <person name="Liang C."/>
            <person name="Lipzen A."/>
            <person name="Lutzoni F."/>
            <person name="Magnuson J."/>
            <person name="Mondo S."/>
            <person name="Nolan M."/>
            <person name="Ohm R."/>
            <person name="Pangilinan J."/>
            <person name="Park H.-J."/>
            <person name="Ramirez L."/>
            <person name="Alfaro M."/>
            <person name="Sun H."/>
            <person name="Tritt A."/>
            <person name="Yoshinaga Y."/>
            <person name="Zwiers L.-H."/>
            <person name="Turgeon B."/>
            <person name="Goodwin S."/>
            <person name="Spatafora J."/>
            <person name="Crous P."/>
            <person name="Grigoriev I."/>
        </authorList>
    </citation>
    <scope>NUCLEOTIDE SEQUENCE</scope>
    <source>
        <strain evidence="1">CBS 107.79</strain>
    </source>
</reference>
<gene>
    <name evidence="1" type="ORF">BU23DRAFT_469283</name>
</gene>
<evidence type="ECO:0000313" key="2">
    <source>
        <dbReference type="Proteomes" id="UP000800036"/>
    </source>
</evidence>
<keyword evidence="2" id="KW-1185">Reference proteome</keyword>
<evidence type="ECO:0008006" key="3">
    <source>
        <dbReference type="Google" id="ProtNLM"/>
    </source>
</evidence>
<proteinExistence type="predicted"/>
<name>A0A6A5V788_9PLEO</name>
<dbReference type="EMBL" id="ML976690">
    <property type="protein sequence ID" value="KAF1971902.1"/>
    <property type="molecule type" value="Genomic_DNA"/>
</dbReference>
<organism evidence="1 2">
    <name type="scientific">Bimuria novae-zelandiae CBS 107.79</name>
    <dbReference type="NCBI Taxonomy" id="1447943"/>
    <lineage>
        <taxon>Eukaryota</taxon>
        <taxon>Fungi</taxon>
        <taxon>Dikarya</taxon>
        <taxon>Ascomycota</taxon>
        <taxon>Pezizomycotina</taxon>
        <taxon>Dothideomycetes</taxon>
        <taxon>Pleosporomycetidae</taxon>
        <taxon>Pleosporales</taxon>
        <taxon>Massarineae</taxon>
        <taxon>Didymosphaeriaceae</taxon>
        <taxon>Bimuria</taxon>
    </lineage>
</organism>
<dbReference type="AlphaFoldDB" id="A0A6A5V788"/>
<protein>
    <recommendedName>
        <fullName evidence="3">F-box domain-containing protein</fullName>
    </recommendedName>
</protein>
<evidence type="ECO:0000313" key="1">
    <source>
        <dbReference type="EMBL" id="KAF1971902.1"/>
    </source>
</evidence>